<dbReference type="SUPFAM" id="SSF47616">
    <property type="entry name" value="GST C-terminal domain-like"/>
    <property type="match status" value="1"/>
</dbReference>
<organism evidence="4 5">
    <name type="scientific">Trichoderma simmonsii</name>
    <dbReference type="NCBI Taxonomy" id="1491479"/>
    <lineage>
        <taxon>Eukaryota</taxon>
        <taxon>Fungi</taxon>
        <taxon>Dikarya</taxon>
        <taxon>Ascomycota</taxon>
        <taxon>Pezizomycotina</taxon>
        <taxon>Sordariomycetes</taxon>
        <taxon>Hypocreomycetidae</taxon>
        <taxon>Hypocreales</taxon>
        <taxon>Hypocreaceae</taxon>
        <taxon>Trichoderma</taxon>
    </lineage>
</organism>
<evidence type="ECO:0000256" key="1">
    <source>
        <dbReference type="ARBA" id="ARBA00007409"/>
    </source>
</evidence>
<dbReference type="PROSITE" id="PS50405">
    <property type="entry name" value="GST_CTER"/>
    <property type="match status" value="1"/>
</dbReference>
<dbReference type="CDD" id="cd03048">
    <property type="entry name" value="GST_N_Ure2p_like"/>
    <property type="match status" value="1"/>
</dbReference>
<evidence type="ECO:0000313" key="5">
    <source>
        <dbReference type="Proteomes" id="UP000826661"/>
    </source>
</evidence>
<dbReference type="PANTHER" id="PTHR44051:SF3">
    <property type="entry name" value="TRANSCRIPTIONAL REGULATOR URE2"/>
    <property type="match status" value="1"/>
</dbReference>
<dbReference type="AlphaFoldDB" id="A0A8G0L8F8"/>
<evidence type="ECO:0000259" key="3">
    <source>
        <dbReference type="PROSITE" id="PS50405"/>
    </source>
</evidence>
<feature type="domain" description="GST C-terminal" evidence="3">
    <location>
        <begin position="157"/>
        <end position="289"/>
    </location>
</feature>
<dbReference type="Proteomes" id="UP000826661">
    <property type="component" value="Chromosome I"/>
</dbReference>
<name>A0A8G0L8F8_9HYPO</name>
<dbReference type="SFLD" id="SFLDS00019">
    <property type="entry name" value="Glutathione_Transferase_(cytos"/>
    <property type="match status" value="1"/>
</dbReference>
<evidence type="ECO:0000313" key="4">
    <source>
        <dbReference type="EMBL" id="QYS95239.1"/>
    </source>
</evidence>
<dbReference type="EMBL" id="CP075864">
    <property type="protein sequence ID" value="QYS95239.1"/>
    <property type="molecule type" value="Genomic_DNA"/>
</dbReference>
<accession>A0A8G0L8F8</accession>
<feature type="domain" description="GST N-terminal" evidence="2">
    <location>
        <begin position="69"/>
        <end position="151"/>
    </location>
</feature>
<dbReference type="InterPro" id="IPR004045">
    <property type="entry name" value="Glutathione_S-Trfase_N"/>
</dbReference>
<dbReference type="PROSITE" id="PS50404">
    <property type="entry name" value="GST_NTER"/>
    <property type="match status" value="1"/>
</dbReference>
<keyword evidence="5" id="KW-1185">Reference proteome</keyword>
<dbReference type="Gene3D" id="3.40.30.10">
    <property type="entry name" value="Glutaredoxin"/>
    <property type="match status" value="1"/>
</dbReference>
<proteinExistence type="inferred from homology"/>
<dbReference type="Pfam" id="PF13417">
    <property type="entry name" value="GST_N_3"/>
    <property type="match status" value="1"/>
</dbReference>
<dbReference type="SFLD" id="SFLDG00358">
    <property type="entry name" value="Main_(cytGST)"/>
    <property type="match status" value="1"/>
</dbReference>
<dbReference type="InterPro" id="IPR040079">
    <property type="entry name" value="Glutathione_S-Trfase"/>
</dbReference>
<dbReference type="InterPro" id="IPR010987">
    <property type="entry name" value="Glutathione-S-Trfase_C-like"/>
</dbReference>
<dbReference type="Gene3D" id="1.20.1050.10">
    <property type="match status" value="1"/>
</dbReference>
<reference evidence="4 5" key="1">
    <citation type="journal article" date="2021" name="BMC Genomics">
        <title>Telomere-to-telomere genome assembly of asparaginase-producing Trichoderma simmonsii.</title>
        <authorList>
            <person name="Chung D."/>
            <person name="Kwon Y.M."/>
            <person name="Yang Y."/>
        </authorList>
    </citation>
    <scope>NUCLEOTIDE SEQUENCE [LARGE SCALE GENOMIC DNA]</scope>
    <source>
        <strain evidence="4 5">GH-Sj1</strain>
    </source>
</reference>
<evidence type="ECO:0000259" key="2">
    <source>
        <dbReference type="PROSITE" id="PS50404"/>
    </source>
</evidence>
<comment type="similarity">
    <text evidence="1">Belongs to the GST superfamily.</text>
</comment>
<dbReference type="InterPro" id="IPR004046">
    <property type="entry name" value="GST_C"/>
</dbReference>
<dbReference type="PANTHER" id="PTHR44051">
    <property type="entry name" value="GLUTATHIONE S-TRANSFERASE-RELATED"/>
    <property type="match status" value="1"/>
</dbReference>
<gene>
    <name evidence="4" type="ORF">H0G86_002542</name>
</gene>
<sequence length="296" mass="33825">MVCLPNIINPLIMLERLYPYVFSNDLAEAQALMGEESGIRCRRTSPSSNMTFCKRQRQANTMPNLQPFVLYASAPFAASANPWKVAFILEELELPYQFEKIHEADKKQQPFLSLNPNGKVPVLIDPNNNNITIWESGAIIDYLIDVYDIQHTLHYASGPEKHLTRCWEHFQMSGQGPYFGQMVWYTTFHHETLPSVIERYGNEIKRFLGVIDAHLGSQGTEYLVGDRVTYADIMFLPYCKGLATIIYPELDTSQWQNYTAWIGRISSRPAIARALKIMDAAVLQHKEYIASVLAQK</sequence>
<dbReference type="SUPFAM" id="SSF52833">
    <property type="entry name" value="Thioredoxin-like"/>
    <property type="match status" value="1"/>
</dbReference>
<protein>
    <submittedName>
        <fullName evidence="4">Glutathione-S-transferase</fullName>
    </submittedName>
</protein>
<dbReference type="InterPro" id="IPR036249">
    <property type="entry name" value="Thioredoxin-like_sf"/>
</dbReference>
<dbReference type="InterPro" id="IPR036282">
    <property type="entry name" value="Glutathione-S-Trfase_C_sf"/>
</dbReference>
<dbReference type="Pfam" id="PF14497">
    <property type="entry name" value="GST_C_3"/>
    <property type="match status" value="1"/>
</dbReference>